<feature type="non-terminal residue" evidence="2">
    <location>
        <position position="1"/>
    </location>
</feature>
<organism evidence="2 3">
    <name type="scientific">Prunus dulcis</name>
    <name type="common">Almond</name>
    <name type="synonym">Amygdalus dulcis</name>
    <dbReference type="NCBI Taxonomy" id="3755"/>
    <lineage>
        <taxon>Eukaryota</taxon>
        <taxon>Viridiplantae</taxon>
        <taxon>Streptophyta</taxon>
        <taxon>Embryophyta</taxon>
        <taxon>Tracheophyta</taxon>
        <taxon>Spermatophyta</taxon>
        <taxon>Magnoliopsida</taxon>
        <taxon>eudicotyledons</taxon>
        <taxon>Gunneridae</taxon>
        <taxon>Pentapetalae</taxon>
        <taxon>rosids</taxon>
        <taxon>fabids</taxon>
        <taxon>Rosales</taxon>
        <taxon>Rosaceae</taxon>
        <taxon>Amygdaloideae</taxon>
        <taxon>Amygdaleae</taxon>
        <taxon>Prunus</taxon>
    </lineage>
</organism>
<evidence type="ECO:0000313" key="2">
    <source>
        <dbReference type="EMBL" id="VVA28302.1"/>
    </source>
</evidence>
<dbReference type="AlphaFoldDB" id="A0A5E4FKG5"/>
<dbReference type="SUPFAM" id="SSF57756">
    <property type="entry name" value="Retrovirus zinc finger-like domains"/>
    <property type="match status" value="1"/>
</dbReference>
<proteinExistence type="predicted"/>
<evidence type="ECO:0000256" key="1">
    <source>
        <dbReference type="SAM" id="MobiDB-lite"/>
    </source>
</evidence>
<dbReference type="PANTHER" id="PTHR35317:SF35">
    <property type="entry name" value="DUF4219 DOMAIN-CONTAINING PROTEIN"/>
    <property type="match status" value="1"/>
</dbReference>
<feature type="region of interest" description="Disordered" evidence="1">
    <location>
        <begin position="166"/>
        <end position="188"/>
    </location>
</feature>
<dbReference type="Proteomes" id="UP000327085">
    <property type="component" value="Chromosome 1"/>
</dbReference>
<dbReference type="GO" id="GO:0008270">
    <property type="term" value="F:zinc ion binding"/>
    <property type="evidence" value="ECO:0007669"/>
    <property type="project" value="InterPro"/>
</dbReference>
<dbReference type="Gramene" id="VVA28302">
    <property type="protein sequence ID" value="VVA28302"/>
    <property type="gene ID" value="Prudul26B031477"/>
</dbReference>
<gene>
    <name evidence="2" type="ORF">ALMOND_2B031477</name>
</gene>
<reference evidence="3" key="1">
    <citation type="journal article" date="2020" name="Plant J.">
        <title>Transposons played a major role in the diversification between the closely related almond and peach genomes: results from the almond genome sequence.</title>
        <authorList>
            <person name="Alioto T."/>
            <person name="Alexiou K.G."/>
            <person name="Bardil A."/>
            <person name="Barteri F."/>
            <person name="Castanera R."/>
            <person name="Cruz F."/>
            <person name="Dhingra A."/>
            <person name="Duval H."/>
            <person name="Fernandez I Marti A."/>
            <person name="Frias L."/>
            <person name="Galan B."/>
            <person name="Garcia J.L."/>
            <person name="Howad W."/>
            <person name="Gomez-Garrido J."/>
            <person name="Gut M."/>
            <person name="Julca I."/>
            <person name="Morata J."/>
            <person name="Puigdomenech P."/>
            <person name="Ribeca P."/>
            <person name="Rubio Cabetas M.J."/>
            <person name="Vlasova A."/>
            <person name="Wirthensohn M."/>
            <person name="Garcia-Mas J."/>
            <person name="Gabaldon T."/>
            <person name="Casacuberta J.M."/>
            <person name="Arus P."/>
        </authorList>
    </citation>
    <scope>NUCLEOTIDE SEQUENCE [LARGE SCALE GENOMIC DNA]</scope>
    <source>
        <strain evidence="3">cv. Texas</strain>
    </source>
</reference>
<dbReference type="OMA" id="CLTWEEN"/>
<sequence>QFEYISGCDTSKEAWDILQVTHEGTDTVKGAKLQMHTLQFETLMMDENETFSEFYAKLCVIVNACSSLGEKIPEDRVVKKILRSLPQRFQPKITAIEEIRDLNTLKVQELIGSIQTYEMKHLAPKKSKNVAFKVVNEEDDGHSNEDCSDEELTILTRRFMNFLKNQDPRSRDSKGINSKNRSNERKNPREKVQCFECEGYGHISSECANTLKKQKDSKNKNDEKTVALITTVSLDESHEDDECKEVAVLKLENCRIANEFQSPDADSKK</sequence>
<protein>
    <submittedName>
        <fullName evidence="2">PREDICTED: UBN2 domain-containing</fullName>
    </submittedName>
</protein>
<accession>A0A5E4FKG5</accession>
<feature type="non-terminal residue" evidence="2">
    <location>
        <position position="269"/>
    </location>
</feature>
<dbReference type="Pfam" id="PF14223">
    <property type="entry name" value="Retrotran_gag_2"/>
    <property type="match status" value="1"/>
</dbReference>
<dbReference type="PANTHER" id="PTHR35317">
    <property type="entry name" value="OS04G0629600 PROTEIN"/>
    <property type="match status" value="1"/>
</dbReference>
<evidence type="ECO:0000313" key="3">
    <source>
        <dbReference type="Proteomes" id="UP000327085"/>
    </source>
</evidence>
<dbReference type="InterPro" id="IPR036875">
    <property type="entry name" value="Znf_CCHC_sf"/>
</dbReference>
<dbReference type="GO" id="GO:0003676">
    <property type="term" value="F:nucleic acid binding"/>
    <property type="evidence" value="ECO:0007669"/>
    <property type="project" value="InterPro"/>
</dbReference>
<dbReference type="EMBL" id="CABIKO010000138">
    <property type="protein sequence ID" value="VVA28302.1"/>
    <property type="molecule type" value="Genomic_DNA"/>
</dbReference>
<dbReference type="InParanoid" id="A0A5E4FKG5"/>
<dbReference type="Gene3D" id="4.10.60.10">
    <property type="entry name" value="Zinc finger, CCHC-type"/>
    <property type="match status" value="1"/>
</dbReference>
<name>A0A5E4FKG5_PRUDU</name>